<dbReference type="SMART" id="SM00490">
    <property type="entry name" value="HELICc"/>
    <property type="match status" value="1"/>
</dbReference>
<dbReference type="InterPro" id="IPR010997">
    <property type="entry name" value="HRDC-like_sf"/>
</dbReference>
<evidence type="ECO:0000256" key="8">
    <source>
        <dbReference type="ARBA" id="ARBA00023125"/>
    </source>
</evidence>
<dbReference type="EC" id="5.6.2.4" evidence="13"/>
<evidence type="ECO:0000259" key="16">
    <source>
        <dbReference type="PROSITE" id="PS51194"/>
    </source>
</evidence>
<evidence type="ECO:0000259" key="14">
    <source>
        <dbReference type="PROSITE" id="PS50967"/>
    </source>
</evidence>
<sequence>LQIAASDKLNNVFMSLHRRGLLTRFVVDEAHCVSQWGHDFRPDYTKLKALRRMFVNPAVPIMALTATATPKIVTDTRDHLAIQQCKLFISSFVRINLKYDVIAKGPRSLVRVMDRMKTLYPGKSGIIYCLSRKDCEMVSKMLQNQDISSEVYHAGLTDKKRVEVQSKWINNKVDVICATIVSSIPVTFLAFGMGIDKPDVRFVIHFSMPKSIEGYYQETGRAGRDGLTSYCAILYSYNDSVRIRKMIEGENSTQGVRAMHLSNVLQIVAYCENVSICRRKLLVEHFGEVYDAEACRTGTSPCDVCVQQTKNKATRLGHTQLEMFGRGVGMHETDALRFIRKLVIDGIIVERLYNTKFDTTVAYAELTQLGRELASGRTRMKVYLHVSNQPNDRRRSGVSEIVALMPINRVSEVQALKEKYMVKHADLFNKCRKDLLRLFSEIASAEGMSSHLPILSSEGLEQIAALMPRTYSDLQQIDGMTARKVERYGEKIMGLLKEYWKELDAREENEIRQQLNHMNTNKDMIGGFPDIQIDGPTAATSVLGSQAVSGRGKFVPHFTPMRRFGGNGRSRGKFRKREYHSSLSTQMYGLSTQSINFRKL</sequence>
<dbReference type="SUPFAM" id="SSF52540">
    <property type="entry name" value="P-loop containing nucleoside triphosphate hydrolases"/>
    <property type="match status" value="2"/>
</dbReference>
<dbReference type="SUPFAM" id="SSF46785">
    <property type="entry name" value="Winged helix' DNA-binding domain"/>
    <property type="match status" value="1"/>
</dbReference>
<dbReference type="CDD" id="cd18794">
    <property type="entry name" value="SF2_C_RecQ"/>
    <property type="match status" value="1"/>
</dbReference>
<dbReference type="InterPro" id="IPR044876">
    <property type="entry name" value="HRDC_dom_sf"/>
</dbReference>
<dbReference type="GO" id="GO:0005524">
    <property type="term" value="F:ATP binding"/>
    <property type="evidence" value="ECO:0007669"/>
    <property type="project" value="UniProtKB-KW"/>
</dbReference>
<dbReference type="Pfam" id="PF16124">
    <property type="entry name" value="RecQ_Zn_bind"/>
    <property type="match status" value="1"/>
</dbReference>
<organism evidence="17">
    <name type="scientific">Gongylonema pulchrum</name>
    <dbReference type="NCBI Taxonomy" id="637853"/>
    <lineage>
        <taxon>Eukaryota</taxon>
        <taxon>Metazoa</taxon>
        <taxon>Ecdysozoa</taxon>
        <taxon>Nematoda</taxon>
        <taxon>Chromadorea</taxon>
        <taxon>Rhabditida</taxon>
        <taxon>Spirurina</taxon>
        <taxon>Spiruromorpha</taxon>
        <taxon>Spiruroidea</taxon>
        <taxon>Gongylonematidae</taxon>
        <taxon>Gongylonema</taxon>
    </lineage>
</organism>
<protein>
    <recommendedName>
        <fullName evidence="13">ATP-dependent DNA helicase</fullName>
        <ecNumber evidence="13">5.6.2.4</ecNumber>
    </recommendedName>
</protein>
<dbReference type="InterPro" id="IPR002121">
    <property type="entry name" value="HRDC_dom"/>
</dbReference>
<dbReference type="InterPro" id="IPR011545">
    <property type="entry name" value="DEAD/DEAH_box_helicase_dom"/>
</dbReference>
<keyword evidence="9" id="KW-0413">Isomerase</keyword>
<keyword evidence="5 13" id="KW-0378">Hydrolase</keyword>
<evidence type="ECO:0000256" key="9">
    <source>
        <dbReference type="ARBA" id="ARBA00023235"/>
    </source>
</evidence>
<dbReference type="PANTHER" id="PTHR13710:SF153">
    <property type="entry name" value="RECQ-LIKE DNA HELICASE BLM"/>
    <property type="match status" value="1"/>
</dbReference>
<evidence type="ECO:0000256" key="5">
    <source>
        <dbReference type="ARBA" id="ARBA00022801"/>
    </source>
</evidence>
<dbReference type="SMART" id="SM00341">
    <property type="entry name" value="HRDC"/>
    <property type="match status" value="1"/>
</dbReference>
<feature type="domain" description="Helicase ATP-binding" evidence="15">
    <location>
        <begin position="1"/>
        <end position="86"/>
    </location>
</feature>
<dbReference type="InterPro" id="IPR004589">
    <property type="entry name" value="DNA_helicase_ATP-dep_RecQ"/>
</dbReference>
<evidence type="ECO:0000256" key="2">
    <source>
        <dbReference type="ARBA" id="ARBA00004123"/>
    </source>
</evidence>
<comment type="subcellular location">
    <subcellularLocation>
        <location evidence="2 13">Nucleus</location>
    </subcellularLocation>
</comment>
<dbReference type="GO" id="GO:0005694">
    <property type="term" value="C:chromosome"/>
    <property type="evidence" value="ECO:0007669"/>
    <property type="project" value="TreeGrafter"/>
</dbReference>
<evidence type="ECO:0000313" key="17">
    <source>
        <dbReference type="WBParaSite" id="GPUH_0001306501-mRNA-1"/>
    </source>
</evidence>
<dbReference type="NCBIfam" id="TIGR00614">
    <property type="entry name" value="recQ_fam"/>
    <property type="match status" value="1"/>
</dbReference>
<evidence type="ECO:0000256" key="11">
    <source>
        <dbReference type="ARBA" id="ARBA00034617"/>
    </source>
</evidence>
<dbReference type="PROSITE" id="PS51194">
    <property type="entry name" value="HELICASE_CTER"/>
    <property type="match status" value="1"/>
</dbReference>
<evidence type="ECO:0000256" key="3">
    <source>
        <dbReference type="ARBA" id="ARBA00005446"/>
    </source>
</evidence>
<dbReference type="InterPro" id="IPR036388">
    <property type="entry name" value="WH-like_DNA-bd_sf"/>
</dbReference>
<dbReference type="GO" id="GO:0007131">
    <property type="term" value="P:reciprocal meiotic recombination"/>
    <property type="evidence" value="ECO:0007669"/>
    <property type="project" value="UniProtKB-ARBA"/>
</dbReference>
<keyword evidence="10 13" id="KW-0539">Nucleus</keyword>
<comment type="catalytic activity">
    <reaction evidence="12 13">
        <text>ATP + H2O = ADP + phosphate + H(+)</text>
        <dbReference type="Rhea" id="RHEA:13065"/>
        <dbReference type="ChEBI" id="CHEBI:15377"/>
        <dbReference type="ChEBI" id="CHEBI:15378"/>
        <dbReference type="ChEBI" id="CHEBI:30616"/>
        <dbReference type="ChEBI" id="CHEBI:43474"/>
        <dbReference type="ChEBI" id="CHEBI:456216"/>
    </reaction>
</comment>
<accession>A0A183DWG0</accession>
<evidence type="ECO:0000256" key="12">
    <source>
        <dbReference type="ARBA" id="ARBA00049360"/>
    </source>
</evidence>
<keyword evidence="6 13" id="KW-0347">Helicase</keyword>
<dbReference type="GO" id="GO:0016887">
    <property type="term" value="F:ATP hydrolysis activity"/>
    <property type="evidence" value="ECO:0007669"/>
    <property type="project" value="RHEA"/>
</dbReference>
<evidence type="ECO:0000256" key="6">
    <source>
        <dbReference type="ARBA" id="ARBA00022806"/>
    </source>
</evidence>
<dbReference type="PROSITE" id="PS51192">
    <property type="entry name" value="HELICASE_ATP_BIND_1"/>
    <property type="match status" value="1"/>
</dbReference>
<dbReference type="InterPro" id="IPR027417">
    <property type="entry name" value="P-loop_NTPase"/>
</dbReference>
<dbReference type="GO" id="GO:0009378">
    <property type="term" value="F:four-way junction helicase activity"/>
    <property type="evidence" value="ECO:0007669"/>
    <property type="project" value="TreeGrafter"/>
</dbReference>
<name>A0A183DWG0_9BILA</name>
<feature type="domain" description="Helicase C-terminal" evidence="16">
    <location>
        <begin position="108"/>
        <end position="265"/>
    </location>
</feature>
<reference evidence="17" key="1">
    <citation type="submission" date="2016-06" db="UniProtKB">
        <authorList>
            <consortium name="WormBaseParasite"/>
        </authorList>
    </citation>
    <scope>IDENTIFICATION</scope>
</reference>
<evidence type="ECO:0000256" key="7">
    <source>
        <dbReference type="ARBA" id="ARBA00022840"/>
    </source>
</evidence>
<dbReference type="Pfam" id="PF00570">
    <property type="entry name" value="HRDC"/>
    <property type="match status" value="1"/>
</dbReference>
<dbReference type="PROSITE" id="PS50967">
    <property type="entry name" value="HRDC"/>
    <property type="match status" value="1"/>
</dbReference>
<dbReference type="Gene3D" id="1.10.150.80">
    <property type="entry name" value="HRDC domain"/>
    <property type="match status" value="1"/>
</dbReference>
<comment type="cofactor">
    <cofactor evidence="1">
        <name>Zn(2+)</name>
        <dbReference type="ChEBI" id="CHEBI:29105"/>
    </cofactor>
</comment>
<keyword evidence="4 13" id="KW-0547">Nucleotide-binding</keyword>
<evidence type="ECO:0000256" key="10">
    <source>
        <dbReference type="ARBA" id="ARBA00023242"/>
    </source>
</evidence>
<dbReference type="InterPro" id="IPR036390">
    <property type="entry name" value="WH_DNA-bd_sf"/>
</dbReference>
<dbReference type="FunFam" id="1.10.150.80:FF:000019">
    <property type="entry name" value="ATP-dependent DNA helicase"/>
    <property type="match status" value="1"/>
</dbReference>
<dbReference type="GO" id="GO:0000724">
    <property type="term" value="P:double-strand break repair via homologous recombination"/>
    <property type="evidence" value="ECO:0007669"/>
    <property type="project" value="TreeGrafter"/>
</dbReference>
<dbReference type="SUPFAM" id="SSF47819">
    <property type="entry name" value="HRDC-like"/>
    <property type="match status" value="1"/>
</dbReference>
<dbReference type="InterPro" id="IPR001650">
    <property type="entry name" value="Helicase_C-like"/>
</dbReference>
<comment type="catalytic activity">
    <reaction evidence="11 13">
        <text>Couples ATP hydrolysis with the unwinding of duplex DNA by translocating in the 3'-5' direction.</text>
        <dbReference type="EC" id="5.6.2.4"/>
    </reaction>
</comment>
<dbReference type="PANTHER" id="PTHR13710">
    <property type="entry name" value="DNA HELICASE RECQ FAMILY MEMBER"/>
    <property type="match status" value="1"/>
</dbReference>
<dbReference type="GO" id="GO:0006260">
    <property type="term" value="P:DNA replication"/>
    <property type="evidence" value="ECO:0007669"/>
    <property type="project" value="InterPro"/>
</dbReference>
<evidence type="ECO:0000259" key="15">
    <source>
        <dbReference type="PROSITE" id="PS51192"/>
    </source>
</evidence>
<keyword evidence="8" id="KW-0238">DNA-binding</keyword>
<dbReference type="Pfam" id="PF00270">
    <property type="entry name" value="DEAD"/>
    <property type="match status" value="1"/>
</dbReference>
<dbReference type="Pfam" id="PF00271">
    <property type="entry name" value="Helicase_C"/>
    <property type="match status" value="1"/>
</dbReference>
<dbReference type="GO" id="GO:0003677">
    <property type="term" value="F:DNA binding"/>
    <property type="evidence" value="ECO:0007669"/>
    <property type="project" value="UniProtKB-KW"/>
</dbReference>
<comment type="similarity">
    <text evidence="3 13">Belongs to the helicase family. RecQ subfamily.</text>
</comment>
<keyword evidence="7 13" id="KW-0067">ATP-binding</keyword>
<dbReference type="AlphaFoldDB" id="A0A183DWG0"/>
<dbReference type="InterPro" id="IPR032284">
    <property type="entry name" value="RecQ_Zn-bd"/>
</dbReference>
<proteinExistence type="inferred from homology"/>
<dbReference type="GO" id="GO:0005737">
    <property type="term" value="C:cytoplasm"/>
    <property type="evidence" value="ECO:0007669"/>
    <property type="project" value="TreeGrafter"/>
</dbReference>
<dbReference type="Gene3D" id="3.40.50.300">
    <property type="entry name" value="P-loop containing nucleotide triphosphate hydrolases"/>
    <property type="match status" value="2"/>
</dbReference>
<dbReference type="WBParaSite" id="GPUH_0001306501-mRNA-1">
    <property type="protein sequence ID" value="GPUH_0001306501-mRNA-1"/>
    <property type="gene ID" value="GPUH_0001306501"/>
</dbReference>
<dbReference type="GO" id="GO:0005634">
    <property type="term" value="C:nucleus"/>
    <property type="evidence" value="ECO:0007669"/>
    <property type="project" value="UniProtKB-SubCell"/>
</dbReference>
<evidence type="ECO:0000256" key="4">
    <source>
        <dbReference type="ARBA" id="ARBA00022741"/>
    </source>
</evidence>
<feature type="domain" description="HRDC" evidence="14">
    <location>
        <begin position="425"/>
        <end position="506"/>
    </location>
</feature>
<evidence type="ECO:0000256" key="1">
    <source>
        <dbReference type="ARBA" id="ARBA00001947"/>
    </source>
</evidence>
<dbReference type="Gene3D" id="1.10.10.10">
    <property type="entry name" value="Winged helix-like DNA-binding domain superfamily/Winged helix DNA-binding domain"/>
    <property type="match status" value="1"/>
</dbReference>
<dbReference type="GO" id="GO:0043138">
    <property type="term" value="F:3'-5' DNA helicase activity"/>
    <property type="evidence" value="ECO:0007669"/>
    <property type="project" value="UniProtKB-EC"/>
</dbReference>
<evidence type="ECO:0000256" key="13">
    <source>
        <dbReference type="RuleBase" id="RU364117"/>
    </source>
</evidence>
<dbReference type="FunFam" id="3.40.50.300:FF:000340">
    <property type="entry name" value="Bloom syndrome, RecQ helicase"/>
    <property type="match status" value="1"/>
</dbReference>
<dbReference type="InterPro" id="IPR014001">
    <property type="entry name" value="Helicase_ATP-bd"/>
</dbReference>